<reference evidence="3 4" key="1">
    <citation type="submission" date="2016-11" db="EMBL/GenBank/DDBJ databases">
        <authorList>
            <person name="Jaros S."/>
            <person name="Januszkiewicz K."/>
            <person name="Wedrychowicz H."/>
        </authorList>
    </citation>
    <scope>NUCLEOTIDE SEQUENCE [LARGE SCALE GENOMIC DNA]</scope>
    <source>
        <strain evidence="3 4">DSM 26897</strain>
    </source>
</reference>
<dbReference type="OrthoDB" id="713689at2"/>
<evidence type="ECO:0000256" key="2">
    <source>
        <dbReference type="SAM" id="SignalP"/>
    </source>
</evidence>
<evidence type="ECO:0000313" key="3">
    <source>
        <dbReference type="EMBL" id="SHF98261.1"/>
    </source>
</evidence>
<evidence type="ECO:0008006" key="5">
    <source>
        <dbReference type="Google" id="ProtNLM"/>
    </source>
</evidence>
<feature type="signal peptide" evidence="2">
    <location>
        <begin position="1"/>
        <end position="21"/>
    </location>
</feature>
<sequence>MKQFQMKWPVLLLAATTLFTACNKDDDEGEGNEEEVITTVTMKLTPVGGGSTIQFSYDDPDGPGGATPVLAPVTLPVNKQYNFELELLDKTKNPVANITTEVTAEGDEHRFYLIPAATSNLTISGLNNDANGMPLGTTGVLSTGAAANGTLRVVLRHYGGNPPNKATTDPVDSPKSSTDVDVTFNVTLQ</sequence>
<gene>
    <name evidence="3" type="ORF">SAMN05444008_11585</name>
</gene>
<dbReference type="Proteomes" id="UP000184368">
    <property type="component" value="Unassembled WGS sequence"/>
</dbReference>
<dbReference type="RefSeq" id="WP_073046046.1">
    <property type="nucleotide sequence ID" value="NZ_FQUO01000015.1"/>
</dbReference>
<name>A0A1M5G464_9BACT</name>
<feature type="chain" id="PRO_5012138196" description="Type 1 periplasmic binding fold superfamily protein" evidence="2">
    <location>
        <begin position="22"/>
        <end position="189"/>
    </location>
</feature>
<dbReference type="STRING" id="1302690.BUE76_10740"/>
<feature type="region of interest" description="Disordered" evidence="1">
    <location>
        <begin position="158"/>
        <end position="180"/>
    </location>
</feature>
<proteinExistence type="predicted"/>
<organism evidence="3 4">
    <name type="scientific">Cnuella takakiae</name>
    <dbReference type="NCBI Taxonomy" id="1302690"/>
    <lineage>
        <taxon>Bacteria</taxon>
        <taxon>Pseudomonadati</taxon>
        <taxon>Bacteroidota</taxon>
        <taxon>Chitinophagia</taxon>
        <taxon>Chitinophagales</taxon>
        <taxon>Chitinophagaceae</taxon>
        <taxon>Cnuella</taxon>
    </lineage>
</organism>
<protein>
    <recommendedName>
        <fullName evidence="5">Type 1 periplasmic binding fold superfamily protein</fullName>
    </recommendedName>
</protein>
<dbReference type="AlphaFoldDB" id="A0A1M5G464"/>
<keyword evidence="2" id="KW-0732">Signal</keyword>
<evidence type="ECO:0000313" key="4">
    <source>
        <dbReference type="Proteomes" id="UP000184368"/>
    </source>
</evidence>
<dbReference type="EMBL" id="FQUO01000015">
    <property type="protein sequence ID" value="SHF98261.1"/>
    <property type="molecule type" value="Genomic_DNA"/>
</dbReference>
<dbReference type="PROSITE" id="PS51257">
    <property type="entry name" value="PROKAR_LIPOPROTEIN"/>
    <property type="match status" value="1"/>
</dbReference>
<keyword evidence="4" id="KW-1185">Reference proteome</keyword>
<evidence type="ECO:0000256" key="1">
    <source>
        <dbReference type="SAM" id="MobiDB-lite"/>
    </source>
</evidence>
<accession>A0A1M5G464</accession>